<sequence>MSSPDVKDLGKKEQEAFEDQRDEQTAENGGIVNRERLEKKLLRKLDARFSILIVIYILNYIDRNNASAAKTKGLVDDLHLKGQEYSTLLSILYVGYILMQIPSNMMVQYTGRPSLWLPSCILVWGALSVVMGATHNFVGGLLSRFFLGFVEAAFFPGAILLLSNWYTKTELGLRITLLYCGSLISNAFGPLIAYVRFYRALDDAGTSSHICHLRRVSSRRWTASLACKRGVGCFVRSSSVLSFSRAALLTLPRPTDIEGSITMFIAIIAIFGPSLPLNKLLLVGPVPDCTRLVVLPDFPKNSRGFSAEEKQLAQQRMTEDIGVKDETKVSTFKALTLVMTDYKLCAFFVARHSDRVGERYLHIVLPMCIGIIGFIIAMTTKKFGPRYFSLFLMAQSYSGFVCFLAWVSGTYVQRLSRPFARFLSPALCRPLLPIQSSPSGHMKRTILTFKYLLSKSFARPAMSRAVAIAFVNAFSQLGNISGAYIFPANWGPSYAHSYAICISTFAFAIAGCTLHRFVLKRLNRKLEERDEAAANGVEHNGLDALDYPAGFRYIL</sequence>
<organism evidence="8 9">
    <name type="scientific">Sporidiobolus salmonicolor</name>
    <name type="common">Yeast-like fungus</name>
    <name type="synonym">Sporobolomyces salmonicolor</name>
    <dbReference type="NCBI Taxonomy" id="5005"/>
    <lineage>
        <taxon>Eukaryota</taxon>
        <taxon>Fungi</taxon>
        <taxon>Dikarya</taxon>
        <taxon>Basidiomycota</taxon>
        <taxon>Pucciniomycotina</taxon>
        <taxon>Microbotryomycetes</taxon>
        <taxon>Sporidiobolales</taxon>
        <taxon>Sporidiobolaceae</taxon>
        <taxon>Sporobolomyces</taxon>
    </lineage>
</organism>
<evidence type="ECO:0000256" key="5">
    <source>
        <dbReference type="ARBA" id="ARBA00023136"/>
    </source>
</evidence>
<dbReference type="SUPFAM" id="SSF103473">
    <property type="entry name" value="MFS general substrate transporter"/>
    <property type="match status" value="2"/>
</dbReference>
<reference evidence="9" key="1">
    <citation type="submission" date="2015-02" db="EMBL/GenBank/DDBJ databases">
        <authorList>
            <person name="Gon?alves P."/>
        </authorList>
    </citation>
    <scope>NUCLEOTIDE SEQUENCE [LARGE SCALE GENOMIC DNA]</scope>
</reference>
<keyword evidence="2" id="KW-0813">Transport</keyword>
<feature type="transmembrane region" description="Helical" evidence="7">
    <location>
        <begin position="360"/>
        <end position="378"/>
    </location>
</feature>
<evidence type="ECO:0000256" key="1">
    <source>
        <dbReference type="ARBA" id="ARBA00004141"/>
    </source>
</evidence>
<dbReference type="PANTHER" id="PTHR43791">
    <property type="entry name" value="PERMEASE-RELATED"/>
    <property type="match status" value="1"/>
</dbReference>
<dbReference type="Proteomes" id="UP000243876">
    <property type="component" value="Unassembled WGS sequence"/>
</dbReference>
<evidence type="ECO:0000256" key="6">
    <source>
        <dbReference type="SAM" id="MobiDB-lite"/>
    </source>
</evidence>
<feature type="transmembrane region" description="Helical" evidence="7">
    <location>
        <begin position="390"/>
        <end position="412"/>
    </location>
</feature>
<dbReference type="InterPro" id="IPR011701">
    <property type="entry name" value="MFS"/>
</dbReference>
<feature type="region of interest" description="Disordered" evidence="6">
    <location>
        <begin position="1"/>
        <end position="29"/>
    </location>
</feature>
<dbReference type="Pfam" id="PF07690">
    <property type="entry name" value="MFS_1"/>
    <property type="match status" value="1"/>
</dbReference>
<feature type="transmembrane region" description="Helical" evidence="7">
    <location>
        <begin position="115"/>
        <end position="133"/>
    </location>
</feature>
<keyword evidence="5 7" id="KW-0472">Membrane</keyword>
<dbReference type="OrthoDB" id="2985014at2759"/>
<evidence type="ECO:0000256" key="2">
    <source>
        <dbReference type="ARBA" id="ARBA00022448"/>
    </source>
</evidence>
<evidence type="ECO:0000256" key="3">
    <source>
        <dbReference type="ARBA" id="ARBA00022692"/>
    </source>
</evidence>
<evidence type="ECO:0000313" key="9">
    <source>
        <dbReference type="Proteomes" id="UP000243876"/>
    </source>
</evidence>
<dbReference type="GO" id="GO:0016020">
    <property type="term" value="C:membrane"/>
    <property type="evidence" value="ECO:0007669"/>
    <property type="project" value="UniProtKB-SubCell"/>
</dbReference>
<keyword evidence="3 7" id="KW-0812">Transmembrane</keyword>
<evidence type="ECO:0000313" key="8">
    <source>
        <dbReference type="EMBL" id="CEQ39240.1"/>
    </source>
</evidence>
<dbReference type="GO" id="GO:0022857">
    <property type="term" value="F:transmembrane transporter activity"/>
    <property type="evidence" value="ECO:0007669"/>
    <property type="project" value="InterPro"/>
</dbReference>
<protein>
    <submittedName>
        <fullName evidence="8">SPOSA6832_00737-mRNA-1:cds</fullName>
    </submittedName>
</protein>
<proteinExistence type="predicted"/>
<keyword evidence="9" id="KW-1185">Reference proteome</keyword>
<feature type="transmembrane region" description="Helical" evidence="7">
    <location>
        <begin position="85"/>
        <end position="103"/>
    </location>
</feature>
<gene>
    <name evidence="8" type="primary">SPOSA6832_00737</name>
</gene>
<dbReference type="Gene3D" id="1.20.1250.20">
    <property type="entry name" value="MFS general substrate transporter like domains"/>
    <property type="match status" value="1"/>
</dbReference>
<name>A0A0D6EI47_SPOSA</name>
<feature type="transmembrane region" description="Helical" evidence="7">
    <location>
        <begin position="465"/>
        <end position="485"/>
    </location>
</feature>
<dbReference type="PANTHER" id="PTHR43791:SF6">
    <property type="entry name" value="TRANSPORTER, PUTATIVE (AFU_ORTHOLOGUE AFUA_1G16690)-RELATED"/>
    <property type="match status" value="1"/>
</dbReference>
<feature type="transmembrane region" description="Helical" evidence="7">
    <location>
        <begin position="177"/>
        <end position="197"/>
    </location>
</feature>
<feature type="transmembrane region" description="Helical" evidence="7">
    <location>
        <begin position="261"/>
        <end position="282"/>
    </location>
</feature>
<feature type="transmembrane region" description="Helical" evidence="7">
    <location>
        <begin position="145"/>
        <end position="165"/>
    </location>
</feature>
<keyword evidence="4 7" id="KW-1133">Transmembrane helix</keyword>
<dbReference type="AlphaFoldDB" id="A0A0D6EI47"/>
<dbReference type="EMBL" id="CENE01000002">
    <property type="protein sequence ID" value="CEQ39240.1"/>
    <property type="molecule type" value="Genomic_DNA"/>
</dbReference>
<feature type="compositionally biased region" description="Basic and acidic residues" evidence="6">
    <location>
        <begin position="1"/>
        <end position="24"/>
    </location>
</feature>
<accession>A0A0D6EI47</accession>
<evidence type="ECO:0000256" key="7">
    <source>
        <dbReference type="SAM" id="Phobius"/>
    </source>
</evidence>
<feature type="transmembrane region" description="Helical" evidence="7">
    <location>
        <begin position="497"/>
        <end position="519"/>
    </location>
</feature>
<evidence type="ECO:0000256" key="4">
    <source>
        <dbReference type="ARBA" id="ARBA00022989"/>
    </source>
</evidence>
<comment type="subcellular location">
    <subcellularLocation>
        <location evidence="1">Membrane</location>
        <topology evidence="1">Multi-pass membrane protein</topology>
    </subcellularLocation>
</comment>
<dbReference type="InterPro" id="IPR036259">
    <property type="entry name" value="MFS_trans_sf"/>
</dbReference>